<dbReference type="Proteomes" id="UP000247634">
    <property type="component" value="Chromosome"/>
</dbReference>
<dbReference type="GO" id="GO:0003723">
    <property type="term" value="F:RNA binding"/>
    <property type="evidence" value="ECO:0007669"/>
    <property type="project" value="InterPro"/>
</dbReference>
<dbReference type="SMART" id="SM01012">
    <property type="entry name" value="ANTAR"/>
    <property type="match status" value="1"/>
</dbReference>
<dbReference type="CDD" id="cd07043">
    <property type="entry name" value="STAS_anti-anti-sigma_factors"/>
    <property type="match status" value="1"/>
</dbReference>
<dbReference type="EMBL" id="CP029788">
    <property type="protein sequence ID" value="AWT43087.1"/>
    <property type="molecule type" value="Genomic_DNA"/>
</dbReference>
<evidence type="ECO:0000256" key="1">
    <source>
        <dbReference type="SAM" id="MobiDB-lite"/>
    </source>
</evidence>
<dbReference type="OrthoDB" id="3296948at2"/>
<feature type="domain" description="ANTAR" evidence="3">
    <location>
        <begin position="216"/>
        <end position="277"/>
    </location>
</feature>
<dbReference type="InterPro" id="IPR005561">
    <property type="entry name" value="ANTAR"/>
</dbReference>
<evidence type="ECO:0000259" key="3">
    <source>
        <dbReference type="PROSITE" id="PS50921"/>
    </source>
</evidence>
<dbReference type="InterPro" id="IPR036513">
    <property type="entry name" value="STAS_dom_sf"/>
</dbReference>
<evidence type="ECO:0000313" key="4">
    <source>
        <dbReference type="EMBL" id="AWT43087.1"/>
    </source>
</evidence>
<dbReference type="Pfam" id="PF03861">
    <property type="entry name" value="ANTAR"/>
    <property type="match status" value="1"/>
</dbReference>
<dbReference type="PROSITE" id="PS50921">
    <property type="entry name" value="ANTAR"/>
    <property type="match status" value="1"/>
</dbReference>
<dbReference type="KEGG" id="sact:DMT42_12660"/>
<keyword evidence="5" id="KW-1185">Reference proteome</keyword>
<feature type="domain" description="STAS" evidence="2">
    <location>
        <begin position="110"/>
        <end position="226"/>
    </location>
</feature>
<protein>
    <recommendedName>
        <fullName evidence="6">ANTAR domain-containing protein</fullName>
    </recommendedName>
</protein>
<dbReference type="SUPFAM" id="SSF52172">
    <property type="entry name" value="CheY-like"/>
    <property type="match status" value="1"/>
</dbReference>
<feature type="region of interest" description="Disordered" evidence="1">
    <location>
        <begin position="1"/>
        <end position="92"/>
    </location>
</feature>
<dbReference type="InterPro" id="IPR011006">
    <property type="entry name" value="CheY-like_superfamily"/>
</dbReference>
<organism evidence="4 5">
    <name type="scientific">Streptomyces actuosus</name>
    <dbReference type="NCBI Taxonomy" id="1885"/>
    <lineage>
        <taxon>Bacteria</taxon>
        <taxon>Bacillati</taxon>
        <taxon>Actinomycetota</taxon>
        <taxon>Actinomycetes</taxon>
        <taxon>Kitasatosporales</taxon>
        <taxon>Streptomycetaceae</taxon>
        <taxon>Streptomyces</taxon>
    </lineage>
</organism>
<proteinExistence type="predicted"/>
<dbReference type="InterPro" id="IPR036388">
    <property type="entry name" value="WH-like_DNA-bd_sf"/>
</dbReference>
<dbReference type="Gene3D" id="3.30.750.24">
    <property type="entry name" value="STAS domain"/>
    <property type="match status" value="1"/>
</dbReference>
<feature type="region of interest" description="Disordered" evidence="1">
    <location>
        <begin position="278"/>
        <end position="304"/>
    </location>
</feature>
<reference evidence="4 5" key="1">
    <citation type="submission" date="2018-06" db="EMBL/GenBank/DDBJ databases">
        <title>The complete genome sequence of a nosiheptide producer Streptomyces actuosus ATCC 25421: deducing the ability of producing a new class III lantibiotics.</title>
        <authorList>
            <person name="Liu W."/>
            <person name="Sun F."/>
            <person name="Hu Y."/>
        </authorList>
    </citation>
    <scope>NUCLEOTIDE SEQUENCE [LARGE SCALE GENOMIC DNA]</scope>
    <source>
        <strain evidence="4 5">ATCC 25421</strain>
    </source>
</reference>
<dbReference type="InterPro" id="IPR058548">
    <property type="entry name" value="MlaB-like_STAS"/>
</dbReference>
<name>A0A2U9P0H5_STRAS</name>
<evidence type="ECO:0008006" key="6">
    <source>
        <dbReference type="Google" id="ProtNLM"/>
    </source>
</evidence>
<dbReference type="Gene3D" id="1.10.10.10">
    <property type="entry name" value="Winged helix-like DNA-binding domain superfamily/Winged helix DNA-binding domain"/>
    <property type="match status" value="1"/>
</dbReference>
<evidence type="ECO:0000313" key="5">
    <source>
        <dbReference type="Proteomes" id="UP000247634"/>
    </source>
</evidence>
<accession>A0A2U9P0H5</accession>
<dbReference type="Pfam" id="PF13466">
    <property type="entry name" value="STAS_2"/>
    <property type="match status" value="1"/>
</dbReference>
<dbReference type="SUPFAM" id="SSF52091">
    <property type="entry name" value="SpoIIaa-like"/>
    <property type="match status" value="1"/>
</dbReference>
<dbReference type="InterPro" id="IPR002645">
    <property type="entry name" value="STAS_dom"/>
</dbReference>
<gene>
    <name evidence="4" type="ORF">DMT42_12660</name>
</gene>
<dbReference type="PROSITE" id="PS50801">
    <property type="entry name" value="STAS"/>
    <property type="match status" value="1"/>
</dbReference>
<dbReference type="AlphaFoldDB" id="A0A2U9P0H5"/>
<evidence type="ECO:0000259" key="2">
    <source>
        <dbReference type="PROSITE" id="PS50801"/>
    </source>
</evidence>
<sequence length="304" mass="32188">MSPPSTPVSRLLPRAGPPTLLGPADTPPRVRRRSAGRRTPSSEADAPPRAPVGKTPSRDTQGARNAVRTEVRTVGQRRCGTEERAGAPAAVPPLAGRLSTVVIEGGPTAPGSARLRPRGELVYGCTGPLAETLAALPAGTRRIELDMSGVTFMDTAGLQFLDVLYDHARRHGVAVETGNWNDQPRRILELAGRGDAGVAEPAPQASPVSLERAERLRVLQEEIDQLRHAIASRPVIDQARGILMATHGCSSEDAWAILREASQLSNTKLRLVAAALTEGAQPDGPPPPEPVRTALRTALSRHTG</sequence>